<evidence type="ECO:0000313" key="3">
    <source>
        <dbReference type="Proteomes" id="UP001317822"/>
    </source>
</evidence>
<keyword evidence="1" id="KW-0812">Transmembrane</keyword>
<name>A0ABN6UMD2_9GAMM</name>
<feature type="transmembrane region" description="Helical" evidence="1">
    <location>
        <begin position="124"/>
        <end position="142"/>
    </location>
</feature>
<evidence type="ECO:0008006" key="4">
    <source>
        <dbReference type="Google" id="ProtNLM"/>
    </source>
</evidence>
<organism evidence="2 3">
    <name type="scientific">Lysobacter auxotrophicus</name>
    <dbReference type="NCBI Taxonomy" id="2992573"/>
    <lineage>
        <taxon>Bacteria</taxon>
        <taxon>Pseudomonadati</taxon>
        <taxon>Pseudomonadota</taxon>
        <taxon>Gammaproteobacteria</taxon>
        <taxon>Lysobacterales</taxon>
        <taxon>Lysobacteraceae</taxon>
        <taxon>Lysobacter</taxon>
    </lineage>
</organism>
<feature type="transmembrane region" description="Helical" evidence="1">
    <location>
        <begin position="13"/>
        <end position="31"/>
    </location>
</feature>
<dbReference type="Proteomes" id="UP001317822">
    <property type="component" value="Chromosome"/>
</dbReference>
<protein>
    <recommendedName>
        <fullName evidence="4">MotA/TolQ/ExbB proton channel domain-containing protein</fullName>
    </recommendedName>
</protein>
<accession>A0ABN6UMD2</accession>
<keyword evidence="3" id="KW-1185">Reference proteome</keyword>
<gene>
    <name evidence="2" type="ORF">LA521A_27070</name>
</gene>
<keyword evidence="1" id="KW-1133">Transmembrane helix</keyword>
<dbReference type="EMBL" id="AP027041">
    <property type="protein sequence ID" value="BDU17506.1"/>
    <property type="molecule type" value="Genomic_DNA"/>
</dbReference>
<reference evidence="2 3" key="1">
    <citation type="journal article" date="2023" name="Int. J. Syst. Evol. Microbiol.">
        <title>Physiological and genomic analyses of cobalamin (vitamin B12)-auxotrophy of Lysobacter auxotrophicus sp. nov., a methionine-auxotrophic chitinolytic bacterium isolated from chitin-treated soil.</title>
        <authorList>
            <person name="Saito A."/>
            <person name="Dohra H."/>
            <person name="Hamada M."/>
            <person name="Moriuchi R."/>
            <person name="Kotsuchibashi Y."/>
            <person name="Mori K."/>
        </authorList>
    </citation>
    <scope>NUCLEOTIDE SEQUENCE [LARGE SCALE GENOMIC DNA]</scope>
    <source>
        <strain evidence="2 3">5-21a</strain>
    </source>
</reference>
<proteinExistence type="predicted"/>
<evidence type="ECO:0000256" key="1">
    <source>
        <dbReference type="SAM" id="Phobius"/>
    </source>
</evidence>
<dbReference type="RefSeq" id="WP_281779433.1">
    <property type="nucleotide sequence ID" value="NZ_AP027041.1"/>
</dbReference>
<keyword evidence="1" id="KW-0472">Membrane</keyword>
<feature type="transmembrane region" description="Helical" evidence="1">
    <location>
        <begin position="79"/>
        <end position="98"/>
    </location>
</feature>
<sequence>MEAIQARLLDLEWWFTVVIVGLVVSVVASYARDGLSRGLSAVSQTYGRHADARRARQAELLRDFRASPALLVIEYMRTFFGLGISLALISGSFLLPAWNTLRKAFPEVDLAVSVLGLAPSTNEVFGVGAAILALFGGMYFWARFQGKLRFCERARKELRDSLRRHRT</sequence>
<evidence type="ECO:0000313" key="2">
    <source>
        <dbReference type="EMBL" id="BDU17506.1"/>
    </source>
</evidence>